<evidence type="ECO:0000256" key="6">
    <source>
        <dbReference type="RuleBase" id="RU364146"/>
    </source>
</evidence>
<dbReference type="EMBL" id="ML977354">
    <property type="protein sequence ID" value="KAF2107422.1"/>
    <property type="molecule type" value="Genomic_DNA"/>
</dbReference>
<proteinExistence type="inferred from homology"/>
<evidence type="ECO:0000313" key="8">
    <source>
        <dbReference type="Proteomes" id="UP000799770"/>
    </source>
</evidence>
<evidence type="ECO:0000256" key="5">
    <source>
        <dbReference type="ARBA" id="ARBA00023242"/>
    </source>
</evidence>
<dbReference type="Proteomes" id="UP000799770">
    <property type="component" value="Unassembled WGS sequence"/>
</dbReference>
<evidence type="ECO:0000256" key="3">
    <source>
        <dbReference type="ARBA" id="ARBA00023015"/>
    </source>
</evidence>
<keyword evidence="6" id="KW-0010">Activator</keyword>
<dbReference type="GO" id="GO:0003712">
    <property type="term" value="F:transcription coregulator activity"/>
    <property type="evidence" value="ECO:0007669"/>
    <property type="project" value="InterPro"/>
</dbReference>
<dbReference type="GO" id="GO:0006357">
    <property type="term" value="P:regulation of transcription by RNA polymerase II"/>
    <property type="evidence" value="ECO:0007669"/>
    <property type="project" value="InterPro"/>
</dbReference>
<comment type="subunit">
    <text evidence="6">Component of the Mediator complex.</text>
</comment>
<gene>
    <name evidence="6" type="primary">MED10</name>
    <name evidence="7" type="ORF">BDV96DRAFT_506184</name>
</gene>
<evidence type="ECO:0000256" key="4">
    <source>
        <dbReference type="ARBA" id="ARBA00023163"/>
    </source>
</evidence>
<accession>A0A6A5YJS5</accession>
<keyword evidence="3 6" id="KW-0805">Transcription regulation</keyword>
<sequence>MANRLQDPIDSVEQKLKEIVQNLYNLIVQALEHQGSSTEQAMKREITSLIQNLVTVSREAPRVAIDIPPEVTAYVEGSRNPDIFTREFVELAQRMNQMLKGRSEGYLLLLDCMLKDCWAAFPENRAELIKLAESHGGQMPEGLSPDPSTIKR</sequence>
<keyword evidence="4 6" id="KW-0804">Transcription</keyword>
<protein>
    <recommendedName>
        <fullName evidence="6">Mediator of RNA polymerase II transcription subunit 10</fullName>
    </recommendedName>
    <alternativeName>
        <fullName evidence="6">Mediator complex subunit 10</fullName>
    </alternativeName>
</protein>
<comment type="function">
    <text evidence="6">Component of the Mediator complex, a coactivator involved in the regulated transcription of nearly all RNA polymerase II-dependent genes. Mediator functions as a bridge to convey information from gene-specific regulatory proteins to the basal RNA polymerase II transcription machinery. Mediator is recruited to promoters by direct interactions with regulatory proteins and serves as a scaffold for the assembly of a functional preinitiation complex with RNA polymerase II and the general transcription factors.</text>
</comment>
<dbReference type="InterPro" id="IPR019145">
    <property type="entry name" value="Mediator_Med10"/>
</dbReference>
<dbReference type="AlphaFoldDB" id="A0A6A5YJS5"/>
<dbReference type="Pfam" id="PF09748">
    <property type="entry name" value="Med10"/>
    <property type="match status" value="1"/>
</dbReference>
<dbReference type="OrthoDB" id="337270at2759"/>
<dbReference type="GO" id="GO:0016592">
    <property type="term" value="C:mediator complex"/>
    <property type="evidence" value="ECO:0007669"/>
    <property type="project" value="InterPro"/>
</dbReference>
<name>A0A6A5YJS5_9PLEO</name>
<keyword evidence="5 6" id="KW-0539">Nucleus</keyword>
<organism evidence="7 8">
    <name type="scientific">Lophiotrema nucula</name>
    <dbReference type="NCBI Taxonomy" id="690887"/>
    <lineage>
        <taxon>Eukaryota</taxon>
        <taxon>Fungi</taxon>
        <taxon>Dikarya</taxon>
        <taxon>Ascomycota</taxon>
        <taxon>Pezizomycotina</taxon>
        <taxon>Dothideomycetes</taxon>
        <taxon>Pleosporomycetidae</taxon>
        <taxon>Pleosporales</taxon>
        <taxon>Lophiotremataceae</taxon>
        <taxon>Lophiotrema</taxon>
    </lineage>
</organism>
<evidence type="ECO:0000256" key="2">
    <source>
        <dbReference type="ARBA" id="ARBA00005389"/>
    </source>
</evidence>
<reference evidence="7" key="1">
    <citation type="journal article" date="2020" name="Stud. Mycol.">
        <title>101 Dothideomycetes genomes: a test case for predicting lifestyles and emergence of pathogens.</title>
        <authorList>
            <person name="Haridas S."/>
            <person name="Albert R."/>
            <person name="Binder M."/>
            <person name="Bloem J."/>
            <person name="Labutti K."/>
            <person name="Salamov A."/>
            <person name="Andreopoulos B."/>
            <person name="Baker S."/>
            <person name="Barry K."/>
            <person name="Bills G."/>
            <person name="Bluhm B."/>
            <person name="Cannon C."/>
            <person name="Castanera R."/>
            <person name="Culley D."/>
            <person name="Daum C."/>
            <person name="Ezra D."/>
            <person name="Gonzalez J."/>
            <person name="Henrissat B."/>
            <person name="Kuo A."/>
            <person name="Liang C."/>
            <person name="Lipzen A."/>
            <person name="Lutzoni F."/>
            <person name="Magnuson J."/>
            <person name="Mondo S."/>
            <person name="Nolan M."/>
            <person name="Ohm R."/>
            <person name="Pangilinan J."/>
            <person name="Park H.-J."/>
            <person name="Ramirez L."/>
            <person name="Alfaro M."/>
            <person name="Sun H."/>
            <person name="Tritt A."/>
            <person name="Yoshinaga Y."/>
            <person name="Zwiers L.-H."/>
            <person name="Turgeon B."/>
            <person name="Goodwin S."/>
            <person name="Spatafora J."/>
            <person name="Crous P."/>
            <person name="Grigoriev I."/>
        </authorList>
    </citation>
    <scope>NUCLEOTIDE SEQUENCE</scope>
    <source>
        <strain evidence="7">CBS 627.86</strain>
    </source>
</reference>
<keyword evidence="8" id="KW-1185">Reference proteome</keyword>
<evidence type="ECO:0000313" key="7">
    <source>
        <dbReference type="EMBL" id="KAF2107422.1"/>
    </source>
</evidence>
<comment type="similarity">
    <text evidence="2 6">Belongs to the Mediator complex subunit 10 family.</text>
</comment>
<comment type="subcellular location">
    <subcellularLocation>
        <location evidence="1 6">Nucleus</location>
    </subcellularLocation>
</comment>
<evidence type="ECO:0000256" key="1">
    <source>
        <dbReference type="ARBA" id="ARBA00004123"/>
    </source>
</evidence>